<protein>
    <submittedName>
        <fullName evidence="2">Uncharacterized protein</fullName>
    </submittedName>
</protein>
<organism evidence="2">
    <name type="scientific">Ananas comosus var. bracteatus</name>
    <name type="common">red pineapple</name>
    <dbReference type="NCBI Taxonomy" id="296719"/>
    <lineage>
        <taxon>Eukaryota</taxon>
        <taxon>Viridiplantae</taxon>
        <taxon>Streptophyta</taxon>
        <taxon>Embryophyta</taxon>
        <taxon>Tracheophyta</taxon>
        <taxon>Spermatophyta</taxon>
        <taxon>Magnoliopsida</taxon>
        <taxon>Liliopsida</taxon>
        <taxon>Poales</taxon>
        <taxon>Bromeliaceae</taxon>
        <taxon>Bromelioideae</taxon>
        <taxon>Ananas</taxon>
    </lineage>
</organism>
<reference evidence="2" key="1">
    <citation type="submission" date="2020-07" db="EMBL/GenBank/DDBJ databases">
        <authorList>
            <person name="Lin J."/>
        </authorList>
    </citation>
    <scope>NUCLEOTIDE SEQUENCE</scope>
</reference>
<name>A0A6V7QDN7_ANACO</name>
<feature type="compositionally biased region" description="Basic and acidic residues" evidence="1">
    <location>
        <begin position="261"/>
        <end position="271"/>
    </location>
</feature>
<feature type="region of interest" description="Disordered" evidence="1">
    <location>
        <begin position="246"/>
        <end position="284"/>
    </location>
</feature>
<dbReference type="EMBL" id="LR862135">
    <property type="protein sequence ID" value="CAD1841304.1"/>
    <property type="molecule type" value="Genomic_DNA"/>
</dbReference>
<sequence>MERAKGLHMLCYKTTYVRERKLKETTEKAQANKLFLPLLFLSLQKGSALMTSRSPRASIRRRTAAAPPPQLFGKGVRLGRGGTQTVRGGASEAVGEVGGGDQGHGAEDPSLARDVRHGGGGGARLRRGGVPPPRGQHPHQLLAVRRPQQPPALPAKIANLLKLRLKARKEAAAHNKQSRPQEITLREHEIEGRCHGREDDDNDDDDDFRIDEFLNDPANCAIDLTLDCETDHDDRRLCDIYDAAEPNCPRNGRGEGPGSEFGHKVGELEGGRRRRGRRGSWISS</sequence>
<accession>A0A6V7QDN7</accession>
<evidence type="ECO:0000313" key="2">
    <source>
        <dbReference type="EMBL" id="CAD1841304.1"/>
    </source>
</evidence>
<gene>
    <name evidence="2" type="ORF">CB5_LOCUS24515</name>
</gene>
<feature type="compositionally biased region" description="Basic and acidic residues" evidence="1">
    <location>
        <begin position="104"/>
        <end position="117"/>
    </location>
</feature>
<feature type="region of interest" description="Disordered" evidence="1">
    <location>
        <begin position="52"/>
        <end position="137"/>
    </location>
</feature>
<evidence type="ECO:0000256" key="1">
    <source>
        <dbReference type="SAM" id="MobiDB-lite"/>
    </source>
</evidence>
<dbReference type="AlphaFoldDB" id="A0A6V7QDN7"/>
<proteinExistence type="predicted"/>